<dbReference type="PROSITE" id="PS50111">
    <property type="entry name" value="CHEMOTAXIS_TRANSDUC_2"/>
    <property type="match status" value="1"/>
</dbReference>
<evidence type="ECO:0000256" key="4">
    <source>
        <dbReference type="ARBA" id="ARBA00029447"/>
    </source>
</evidence>
<dbReference type="SUPFAM" id="SSF58104">
    <property type="entry name" value="Methyl-accepting chemotaxis protein (MCP) signaling domain"/>
    <property type="match status" value="1"/>
</dbReference>
<evidence type="ECO:0000256" key="3">
    <source>
        <dbReference type="ARBA" id="ARBA00023224"/>
    </source>
</evidence>
<evidence type="ECO:0000313" key="10">
    <source>
        <dbReference type="Proteomes" id="UP000184471"/>
    </source>
</evidence>
<proteinExistence type="inferred from homology"/>
<dbReference type="SUPFAM" id="SSF103190">
    <property type="entry name" value="Sensory domain-like"/>
    <property type="match status" value="1"/>
</dbReference>
<keyword evidence="1 6" id="KW-0812">Transmembrane</keyword>
<dbReference type="STRING" id="1070870.SAMN05444351_4260"/>
<organism evidence="9 10">
    <name type="scientific">Geodermatophilus nigrescens</name>
    <dbReference type="NCBI Taxonomy" id="1070870"/>
    <lineage>
        <taxon>Bacteria</taxon>
        <taxon>Bacillati</taxon>
        <taxon>Actinomycetota</taxon>
        <taxon>Actinomycetes</taxon>
        <taxon>Geodermatophilales</taxon>
        <taxon>Geodermatophilaceae</taxon>
        <taxon>Geodermatophilus</taxon>
    </lineage>
</organism>
<protein>
    <submittedName>
        <fullName evidence="9">Methyl-accepting chemotaxis sensory transducer</fullName>
    </submittedName>
</protein>
<dbReference type="InterPro" id="IPR004089">
    <property type="entry name" value="MCPsignal_dom"/>
</dbReference>
<dbReference type="AlphaFoldDB" id="A0A1M5R069"/>
<dbReference type="Proteomes" id="UP000184471">
    <property type="component" value="Unassembled WGS sequence"/>
</dbReference>
<feature type="domain" description="HAMP" evidence="8">
    <location>
        <begin position="392"/>
        <end position="446"/>
    </location>
</feature>
<dbReference type="Pfam" id="PF00672">
    <property type="entry name" value="HAMP"/>
    <property type="match status" value="1"/>
</dbReference>
<dbReference type="PANTHER" id="PTHR32089:SF112">
    <property type="entry name" value="LYSOZYME-LIKE PROTEIN-RELATED"/>
    <property type="match status" value="1"/>
</dbReference>
<dbReference type="SMART" id="SM00283">
    <property type="entry name" value="MA"/>
    <property type="match status" value="1"/>
</dbReference>
<keyword evidence="2 6" id="KW-1133">Transmembrane helix</keyword>
<dbReference type="PANTHER" id="PTHR32089">
    <property type="entry name" value="METHYL-ACCEPTING CHEMOTAXIS PROTEIN MCPB"/>
    <property type="match status" value="1"/>
</dbReference>
<dbReference type="CDD" id="cd06225">
    <property type="entry name" value="HAMP"/>
    <property type="match status" value="1"/>
</dbReference>
<dbReference type="InterPro" id="IPR029151">
    <property type="entry name" value="Sensor-like_sf"/>
</dbReference>
<dbReference type="OrthoDB" id="1115140at2"/>
<evidence type="ECO:0000259" key="8">
    <source>
        <dbReference type="PROSITE" id="PS50885"/>
    </source>
</evidence>
<dbReference type="Pfam" id="PF17201">
    <property type="entry name" value="Cache_3-Cache_2"/>
    <property type="match status" value="1"/>
</dbReference>
<feature type="domain" description="Methyl-accepting transducer" evidence="7">
    <location>
        <begin position="451"/>
        <end position="694"/>
    </location>
</feature>
<feature type="transmembrane region" description="Helical" evidence="6">
    <location>
        <begin position="367"/>
        <end position="388"/>
    </location>
</feature>
<dbReference type="PROSITE" id="PS50885">
    <property type="entry name" value="HAMP"/>
    <property type="match status" value="1"/>
</dbReference>
<dbReference type="RefSeq" id="WP_073422475.1">
    <property type="nucleotide sequence ID" value="NZ_FQVX01000005.1"/>
</dbReference>
<name>A0A1M5R069_9ACTN</name>
<dbReference type="GO" id="GO:0016020">
    <property type="term" value="C:membrane"/>
    <property type="evidence" value="ECO:0007669"/>
    <property type="project" value="InterPro"/>
</dbReference>
<evidence type="ECO:0000256" key="5">
    <source>
        <dbReference type="PROSITE-ProRule" id="PRU00284"/>
    </source>
</evidence>
<evidence type="ECO:0000256" key="1">
    <source>
        <dbReference type="ARBA" id="ARBA00022692"/>
    </source>
</evidence>
<dbReference type="Gene3D" id="3.30.450.20">
    <property type="entry name" value="PAS domain"/>
    <property type="match status" value="1"/>
</dbReference>
<dbReference type="GO" id="GO:0007165">
    <property type="term" value="P:signal transduction"/>
    <property type="evidence" value="ECO:0007669"/>
    <property type="project" value="UniProtKB-KW"/>
</dbReference>
<gene>
    <name evidence="9" type="ORF">SAMN05444351_4260</name>
</gene>
<sequence>MRVPGIGQWGIRTKVVALAVVSVAVTGGAMAGVSAWQSARFADTTHDSVTELVDDSVARTAAGVHDVVATQGQSTAAVVDSQLAVALDVLARSGGLTVGGPGGPVRWEAKNQLSGEVTPMDLPRVTVGGAWLGQNADPAVPTAVVDQIKALVGGTATVFQRTPSGDMLRVATNVVSATGTRAIGTYIPATNPDGAPNPVVSAVTAGQTYRGNAFVVDSWYVSAYTPLLDRAGQLVGMLYVGEKQQSIPALRESLEATGVGENGHVEVWGGTGDRAGTVLVSPGGERDGEQLIDATDADGRPWVREIVDAAVALEDGAQATVAFTDPEAGPSTATVTYYAPWDWVLVTIARDADFTGPVDRLDDGRSAMVTALVLAAVLVALLGGVVAWQLGRRLTAPLEQLRARMAEIADGEGDLTQRMPVSGDDEVGQLSAAFNRFVEKVAGTIRDIGGCARQVAASASGVASVADGLAGRAARSRDQAQAAQTAASDISAGVSAAAAGAEEMGLSISDIARSAGEAAEVGRQAAELARQTEGAIAALGTSSAEIGEVVRVIAAVAEQTNLLALNATIEAARAGEAGKGFAVVANEVKELAQEAARASDDIARRVEAIQADTGTAVGSITRIAEVVHAMNDHQLTIASAVEEQSATTRELTRSVAAAADGAGSVSSTLTVVSTDARDSAVDVDRAHAAAVELDGLSQELTRLLAVFTV</sequence>
<evidence type="ECO:0000259" key="7">
    <source>
        <dbReference type="PROSITE" id="PS50111"/>
    </source>
</evidence>
<dbReference type="Gene3D" id="1.10.287.950">
    <property type="entry name" value="Methyl-accepting chemotaxis protein"/>
    <property type="match status" value="1"/>
</dbReference>
<dbReference type="Pfam" id="PF00015">
    <property type="entry name" value="MCPsignal"/>
    <property type="match status" value="1"/>
</dbReference>
<comment type="similarity">
    <text evidence="4">Belongs to the methyl-accepting chemotaxis (MCP) protein family.</text>
</comment>
<keyword evidence="3 5" id="KW-0807">Transducer</keyword>
<evidence type="ECO:0000256" key="6">
    <source>
        <dbReference type="SAM" id="Phobius"/>
    </source>
</evidence>
<accession>A0A1M5R069</accession>
<keyword evidence="10" id="KW-1185">Reference proteome</keyword>
<keyword evidence="6" id="KW-0472">Membrane</keyword>
<dbReference type="InterPro" id="IPR003660">
    <property type="entry name" value="HAMP_dom"/>
</dbReference>
<dbReference type="EMBL" id="FQVX01000005">
    <property type="protein sequence ID" value="SHH19794.1"/>
    <property type="molecule type" value="Genomic_DNA"/>
</dbReference>
<evidence type="ECO:0000313" key="9">
    <source>
        <dbReference type="EMBL" id="SHH19794.1"/>
    </source>
</evidence>
<reference evidence="9 10" key="1">
    <citation type="submission" date="2016-11" db="EMBL/GenBank/DDBJ databases">
        <authorList>
            <person name="Jaros S."/>
            <person name="Januszkiewicz K."/>
            <person name="Wedrychowicz H."/>
        </authorList>
    </citation>
    <scope>NUCLEOTIDE SEQUENCE [LARGE SCALE GENOMIC DNA]</scope>
    <source>
        <strain evidence="9 10">DSM 45408</strain>
    </source>
</reference>
<dbReference type="SMART" id="SM00304">
    <property type="entry name" value="HAMP"/>
    <property type="match status" value="1"/>
</dbReference>
<dbReference type="InterPro" id="IPR033462">
    <property type="entry name" value="Cache_3-Cache_2"/>
</dbReference>
<evidence type="ECO:0000256" key="2">
    <source>
        <dbReference type="ARBA" id="ARBA00022989"/>
    </source>
</evidence>